<dbReference type="CDD" id="cd00085">
    <property type="entry name" value="HNHc"/>
    <property type="match status" value="1"/>
</dbReference>
<accession>A0A6J5NNZ4</accession>
<dbReference type="GO" id="GO:0003676">
    <property type="term" value="F:nucleic acid binding"/>
    <property type="evidence" value="ECO:0007669"/>
    <property type="project" value="InterPro"/>
</dbReference>
<proteinExistence type="predicted"/>
<evidence type="ECO:0000313" key="3">
    <source>
        <dbReference type="EMBL" id="CAB5225677.1"/>
    </source>
</evidence>
<gene>
    <name evidence="2" type="ORF">UFOVP675_32</name>
    <name evidence="3" type="ORF">UFOVP747_67</name>
</gene>
<dbReference type="GO" id="GO:0008270">
    <property type="term" value="F:zinc ion binding"/>
    <property type="evidence" value="ECO:0007669"/>
    <property type="project" value="InterPro"/>
</dbReference>
<feature type="domain" description="HNH nuclease" evidence="1">
    <location>
        <begin position="177"/>
        <end position="227"/>
    </location>
</feature>
<sequence>MTPEEKKAAAVARVKAWRLANPEKAKALRARALAKARERTLTDEQKAKCAERARVRRATNPQMVRDAERARRWKDIEKTRERDRGRYARKAEKVRQQAKIRHAANKAANNARARVYYEANRERIRQAAKAYRESRKREANERVKAWRAANLEAARAQRIARKIRLRSACGSHTGEDIKRLFRLQKGRCVDCRASLKRGYHVDHIVPLAGGGSNDARNIQLMCPTCNMRKSAKPPLQWARDTGRLL</sequence>
<dbReference type="InterPro" id="IPR003615">
    <property type="entry name" value="HNH_nuc"/>
</dbReference>
<dbReference type="Gene3D" id="1.10.30.50">
    <property type="match status" value="1"/>
</dbReference>
<dbReference type="SMART" id="SM00507">
    <property type="entry name" value="HNHc"/>
    <property type="match status" value="1"/>
</dbReference>
<dbReference type="EMBL" id="LR798343">
    <property type="protein sequence ID" value="CAB5225677.1"/>
    <property type="molecule type" value="Genomic_DNA"/>
</dbReference>
<name>A0A6J5NNZ4_9CAUD</name>
<organism evidence="2">
    <name type="scientific">uncultured Caudovirales phage</name>
    <dbReference type="NCBI Taxonomy" id="2100421"/>
    <lineage>
        <taxon>Viruses</taxon>
        <taxon>Duplodnaviria</taxon>
        <taxon>Heunggongvirae</taxon>
        <taxon>Uroviricota</taxon>
        <taxon>Caudoviricetes</taxon>
        <taxon>Peduoviridae</taxon>
        <taxon>Maltschvirus</taxon>
        <taxon>Maltschvirus maltsch</taxon>
    </lineage>
</organism>
<reference evidence="2" key="1">
    <citation type="submission" date="2020-04" db="EMBL/GenBank/DDBJ databases">
        <authorList>
            <person name="Chiriac C."/>
            <person name="Salcher M."/>
            <person name="Ghai R."/>
            <person name="Kavagutti S V."/>
        </authorList>
    </citation>
    <scope>NUCLEOTIDE SEQUENCE</scope>
</reference>
<evidence type="ECO:0000259" key="1">
    <source>
        <dbReference type="SMART" id="SM00507"/>
    </source>
</evidence>
<protein>
    <submittedName>
        <fullName evidence="2">HNHc domain containing protein</fullName>
    </submittedName>
</protein>
<dbReference type="GO" id="GO:0004519">
    <property type="term" value="F:endonuclease activity"/>
    <property type="evidence" value="ECO:0007669"/>
    <property type="project" value="InterPro"/>
</dbReference>
<dbReference type="EMBL" id="LR796648">
    <property type="protein sequence ID" value="CAB4157004.1"/>
    <property type="molecule type" value="Genomic_DNA"/>
</dbReference>
<dbReference type="InterPro" id="IPR002711">
    <property type="entry name" value="HNH"/>
</dbReference>
<dbReference type="Pfam" id="PF01844">
    <property type="entry name" value="HNH"/>
    <property type="match status" value="1"/>
</dbReference>
<evidence type="ECO:0000313" key="2">
    <source>
        <dbReference type="EMBL" id="CAB4157004.1"/>
    </source>
</evidence>